<sequence>MNVSNSTVPHMFSYEQYRGDMYLEDYTGVLIGLRTIYQIFAKPKKLLPYYLFSFFGTSRSFHMSPIELIHQY</sequence>
<name>A0A2C4R805_9BACI</name>
<dbReference type="Proteomes" id="UP000225997">
    <property type="component" value="Unassembled WGS sequence"/>
</dbReference>
<accession>A0A2C4R805</accession>
<reference evidence="1 2" key="1">
    <citation type="submission" date="2017-09" db="EMBL/GenBank/DDBJ databases">
        <title>Large-scale bioinformatics analysis of Bacillus genomes uncovers conserved roles of natural products in bacterial physiology.</title>
        <authorList>
            <consortium name="Agbiome Team Llc"/>
            <person name="Bleich R.M."/>
            <person name="Grubbs K.J."/>
            <person name="Santa Maria K.C."/>
            <person name="Allen S.E."/>
            <person name="Farag S."/>
            <person name="Shank E.A."/>
            <person name="Bowers A."/>
        </authorList>
    </citation>
    <scope>NUCLEOTIDE SEQUENCE [LARGE SCALE GENOMIC DNA]</scope>
    <source>
        <strain evidence="1 2">AFS044250</strain>
    </source>
</reference>
<evidence type="ECO:0000313" key="2">
    <source>
        <dbReference type="Proteomes" id="UP000225997"/>
    </source>
</evidence>
<gene>
    <name evidence="1" type="ORF">COF40_04650</name>
</gene>
<dbReference type="AlphaFoldDB" id="A0A2C4R805"/>
<organism evidence="1 2">
    <name type="scientific">Bacillus toyonensis</name>
    <dbReference type="NCBI Taxonomy" id="155322"/>
    <lineage>
        <taxon>Bacteria</taxon>
        <taxon>Bacillati</taxon>
        <taxon>Bacillota</taxon>
        <taxon>Bacilli</taxon>
        <taxon>Bacillales</taxon>
        <taxon>Bacillaceae</taxon>
        <taxon>Bacillus</taxon>
        <taxon>Bacillus cereus group</taxon>
    </lineage>
</organism>
<proteinExistence type="predicted"/>
<protein>
    <submittedName>
        <fullName evidence="1">Uncharacterized protein</fullName>
    </submittedName>
</protein>
<evidence type="ECO:0000313" key="1">
    <source>
        <dbReference type="EMBL" id="PHD72891.1"/>
    </source>
</evidence>
<comment type="caution">
    <text evidence="1">The sequence shown here is derived from an EMBL/GenBank/DDBJ whole genome shotgun (WGS) entry which is preliminary data.</text>
</comment>
<dbReference type="EMBL" id="NUSQ01000023">
    <property type="protein sequence ID" value="PHD72891.1"/>
    <property type="molecule type" value="Genomic_DNA"/>
</dbReference>